<accession>A0A084VVS8</accession>
<dbReference type="AlphaFoldDB" id="A0A084VVS8"/>
<dbReference type="EnsemblMetazoa" id="ASIC009735-RA">
    <property type="protein sequence ID" value="ASIC009735-PA"/>
    <property type="gene ID" value="ASIC009735"/>
</dbReference>
<keyword evidence="3" id="KW-1185">Reference proteome</keyword>
<dbReference type="VEuPathDB" id="VectorBase:ASIC009735"/>
<organism evidence="1">
    <name type="scientific">Anopheles sinensis</name>
    <name type="common">Mosquito</name>
    <dbReference type="NCBI Taxonomy" id="74873"/>
    <lineage>
        <taxon>Eukaryota</taxon>
        <taxon>Metazoa</taxon>
        <taxon>Ecdysozoa</taxon>
        <taxon>Arthropoda</taxon>
        <taxon>Hexapoda</taxon>
        <taxon>Insecta</taxon>
        <taxon>Pterygota</taxon>
        <taxon>Neoptera</taxon>
        <taxon>Endopterygota</taxon>
        <taxon>Diptera</taxon>
        <taxon>Nematocera</taxon>
        <taxon>Culicoidea</taxon>
        <taxon>Culicidae</taxon>
        <taxon>Anophelinae</taxon>
        <taxon>Anopheles</taxon>
    </lineage>
</organism>
<dbReference type="EMBL" id="KE525158">
    <property type="protein sequence ID" value="KFB42072.1"/>
    <property type="molecule type" value="Genomic_DNA"/>
</dbReference>
<evidence type="ECO:0000313" key="3">
    <source>
        <dbReference type="Proteomes" id="UP000030765"/>
    </source>
</evidence>
<name>A0A084VVS8_ANOSI</name>
<protein>
    <submittedName>
        <fullName evidence="1 2">Transposase, IS4</fullName>
    </submittedName>
</protein>
<reference evidence="1 3" key="1">
    <citation type="journal article" date="2014" name="BMC Genomics">
        <title>Genome sequence of Anopheles sinensis provides insight into genetics basis of mosquito competence for malaria parasites.</title>
        <authorList>
            <person name="Zhou D."/>
            <person name="Zhang D."/>
            <person name="Ding G."/>
            <person name="Shi L."/>
            <person name="Hou Q."/>
            <person name="Ye Y."/>
            <person name="Xu Y."/>
            <person name="Zhou H."/>
            <person name="Xiong C."/>
            <person name="Li S."/>
            <person name="Yu J."/>
            <person name="Hong S."/>
            <person name="Yu X."/>
            <person name="Zou P."/>
            <person name="Chen C."/>
            <person name="Chang X."/>
            <person name="Wang W."/>
            <person name="Lv Y."/>
            <person name="Sun Y."/>
            <person name="Ma L."/>
            <person name="Shen B."/>
            <person name="Zhu C."/>
        </authorList>
    </citation>
    <scope>NUCLEOTIDE SEQUENCE [LARGE SCALE GENOMIC DNA]</scope>
</reference>
<evidence type="ECO:0000313" key="2">
    <source>
        <dbReference type="EnsemblMetazoa" id="ASIC009735-PA"/>
    </source>
</evidence>
<dbReference type="Proteomes" id="UP000030765">
    <property type="component" value="Unassembled WGS sequence"/>
</dbReference>
<gene>
    <name evidence="1" type="ORF">ZHAS_00009735</name>
</gene>
<evidence type="ECO:0000313" key="1">
    <source>
        <dbReference type="EMBL" id="KFB42072.1"/>
    </source>
</evidence>
<dbReference type="EMBL" id="ATLV01017234">
    <property type="status" value="NOT_ANNOTATED_CDS"/>
    <property type="molecule type" value="Genomic_DNA"/>
</dbReference>
<reference evidence="2" key="2">
    <citation type="submission" date="2020-05" db="UniProtKB">
        <authorList>
            <consortium name="EnsemblMetazoa"/>
        </authorList>
    </citation>
    <scope>IDENTIFICATION</scope>
</reference>
<proteinExistence type="predicted"/>
<sequence length="62" mass="7145">MGWLQRTNPACYRENGAETETGLFYRAYYMSNCQYPSAAICTTIPRCVDSQARCLLDELFHN</sequence>